<feature type="domain" description="NADH:flavin oxidoreductase/NADH oxidase N-terminal" evidence="6">
    <location>
        <begin position="4"/>
        <end position="342"/>
    </location>
</feature>
<dbReference type="Proteomes" id="UP001386437">
    <property type="component" value="Unassembled WGS sequence"/>
</dbReference>
<evidence type="ECO:0000256" key="5">
    <source>
        <dbReference type="ARBA" id="ARBA00023002"/>
    </source>
</evidence>
<evidence type="ECO:0000313" key="7">
    <source>
        <dbReference type="EMBL" id="MEI5998379.1"/>
    </source>
</evidence>
<protein>
    <submittedName>
        <fullName evidence="7">NADH:flavin oxidoreductase/NADH oxidase</fullName>
    </submittedName>
</protein>
<evidence type="ECO:0000256" key="4">
    <source>
        <dbReference type="ARBA" id="ARBA00022857"/>
    </source>
</evidence>
<sequence>MSSKLFSSVDVGPVRLHNRIAVSPMCQYSATNGEANDWHLMNLMQLGISNAGLIMLEATAIEPRARITHGCLGLYDDATEAALARVMESARAVAPQTMRWGIQLGHAGRKASAQRPWEGRGALGENEQPWTTEGPCAIPFAAGWHTPRAMTASDIARVRERFVESARRAVRLGFDIVEIHAAHGYLLHQFLSPLANQRDDEYGGSLENRMRFALEVADAVAAALPEHVALGLRITGTDWLPGGITVEEAATLAAALKSRGVNYVCVTSGGVAHASIKVTPGYQVPLAGHVKAASGIVTRTVGMIVDPHQAEAIISEGQADIVAIGRAFLDDPRWVWHAAERLDALDAIHYPPQYERAGAPHWRGAALLRPHEAPSLA</sequence>
<evidence type="ECO:0000256" key="3">
    <source>
        <dbReference type="ARBA" id="ARBA00022643"/>
    </source>
</evidence>
<keyword evidence="3" id="KW-0288">FMN</keyword>
<comment type="cofactor">
    <cofactor evidence="1">
        <name>FMN</name>
        <dbReference type="ChEBI" id="CHEBI:58210"/>
    </cofactor>
</comment>
<keyword evidence="4" id="KW-0521">NADP</keyword>
<evidence type="ECO:0000256" key="1">
    <source>
        <dbReference type="ARBA" id="ARBA00001917"/>
    </source>
</evidence>
<accession>A0ABU8ISC9</accession>
<comment type="caution">
    <text evidence="7">The sequence shown here is derived from an EMBL/GenBank/DDBJ whole genome shotgun (WGS) entry which is preliminary data.</text>
</comment>
<organism evidence="7 8">
    <name type="scientific">Paraburkholderia bengalensis</name>
    <dbReference type="NCBI Taxonomy" id="2747562"/>
    <lineage>
        <taxon>Bacteria</taxon>
        <taxon>Pseudomonadati</taxon>
        <taxon>Pseudomonadota</taxon>
        <taxon>Betaproteobacteria</taxon>
        <taxon>Burkholderiales</taxon>
        <taxon>Burkholderiaceae</taxon>
        <taxon>Paraburkholderia</taxon>
    </lineage>
</organism>
<dbReference type="CDD" id="cd02932">
    <property type="entry name" value="OYE_YqiM_FMN"/>
    <property type="match status" value="1"/>
</dbReference>
<dbReference type="RefSeq" id="WP_336598535.1">
    <property type="nucleotide sequence ID" value="NZ_JACFYJ010000020.1"/>
</dbReference>
<keyword evidence="2" id="KW-0285">Flavoprotein</keyword>
<reference evidence="7 8" key="1">
    <citation type="journal article" date="2022" name="Arch. Microbiol.">
        <title>Paraburkholderia bengalensis sp. nov. isolated from roots of Oryza sativa, IR64.</title>
        <authorList>
            <person name="Nag P."/>
            <person name="Mondal N."/>
            <person name="Sarkar J."/>
            <person name="Das S."/>
        </authorList>
    </citation>
    <scope>NUCLEOTIDE SEQUENCE [LARGE SCALE GENOMIC DNA]</scope>
    <source>
        <strain evidence="7 8">IR64_4_BI</strain>
    </source>
</reference>
<dbReference type="Gene3D" id="3.20.20.70">
    <property type="entry name" value="Aldolase class I"/>
    <property type="match status" value="1"/>
</dbReference>
<name>A0ABU8ISC9_9BURK</name>
<evidence type="ECO:0000313" key="8">
    <source>
        <dbReference type="Proteomes" id="UP001386437"/>
    </source>
</evidence>
<dbReference type="SUPFAM" id="SSF51395">
    <property type="entry name" value="FMN-linked oxidoreductases"/>
    <property type="match status" value="1"/>
</dbReference>
<keyword evidence="5" id="KW-0560">Oxidoreductase</keyword>
<gene>
    <name evidence="7" type="ORF">H3V53_14535</name>
</gene>
<dbReference type="InterPro" id="IPR001155">
    <property type="entry name" value="OxRdtase_FMN_N"/>
</dbReference>
<dbReference type="InterPro" id="IPR013785">
    <property type="entry name" value="Aldolase_TIM"/>
</dbReference>
<dbReference type="Pfam" id="PF00724">
    <property type="entry name" value="Oxidored_FMN"/>
    <property type="match status" value="1"/>
</dbReference>
<dbReference type="PANTHER" id="PTHR43303:SF4">
    <property type="entry name" value="NADPH DEHYDROGENASE C23G7.10C-RELATED"/>
    <property type="match status" value="1"/>
</dbReference>
<dbReference type="EMBL" id="JACFYJ010000020">
    <property type="protein sequence ID" value="MEI5998379.1"/>
    <property type="molecule type" value="Genomic_DNA"/>
</dbReference>
<dbReference type="PANTHER" id="PTHR43303">
    <property type="entry name" value="NADPH DEHYDROGENASE C23G7.10C-RELATED"/>
    <property type="match status" value="1"/>
</dbReference>
<dbReference type="InterPro" id="IPR044152">
    <property type="entry name" value="YqjM-like"/>
</dbReference>
<evidence type="ECO:0000256" key="2">
    <source>
        <dbReference type="ARBA" id="ARBA00022630"/>
    </source>
</evidence>
<keyword evidence="8" id="KW-1185">Reference proteome</keyword>
<evidence type="ECO:0000259" key="6">
    <source>
        <dbReference type="Pfam" id="PF00724"/>
    </source>
</evidence>
<proteinExistence type="predicted"/>